<accession>A0A0E9V1D3</accession>
<protein>
    <submittedName>
        <fullName evidence="1">Uncharacterized protein</fullName>
    </submittedName>
</protein>
<reference evidence="1" key="2">
    <citation type="journal article" date="2015" name="Fish Shellfish Immunol.">
        <title>Early steps in the European eel (Anguilla anguilla)-Vibrio vulnificus interaction in the gills: Role of the RtxA13 toxin.</title>
        <authorList>
            <person name="Callol A."/>
            <person name="Pajuelo D."/>
            <person name="Ebbesson L."/>
            <person name="Teles M."/>
            <person name="MacKenzie S."/>
            <person name="Amaro C."/>
        </authorList>
    </citation>
    <scope>NUCLEOTIDE SEQUENCE</scope>
</reference>
<evidence type="ECO:0000313" key="1">
    <source>
        <dbReference type="EMBL" id="JAH71235.1"/>
    </source>
</evidence>
<organism evidence="1">
    <name type="scientific">Anguilla anguilla</name>
    <name type="common">European freshwater eel</name>
    <name type="synonym">Muraena anguilla</name>
    <dbReference type="NCBI Taxonomy" id="7936"/>
    <lineage>
        <taxon>Eukaryota</taxon>
        <taxon>Metazoa</taxon>
        <taxon>Chordata</taxon>
        <taxon>Craniata</taxon>
        <taxon>Vertebrata</taxon>
        <taxon>Euteleostomi</taxon>
        <taxon>Actinopterygii</taxon>
        <taxon>Neopterygii</taxon>
        <taxon>Teleostei</taxon>
        <taxon>Anguilliformes</taxon>
        <taxon>Anguillidae</taxon>
        <taxon>Anguilla</taxon>
    </lineage>
</organism>
<sequence length="27" mass="3104">MFKSLHAFCWVTEKLGMAFQSNISILT</sequence>
<reference evidence="1" key="1">
    <citation type="submission" date="2014-11" db="EMBL/GenBank/DDBJ databases">
        <authorList>
            <person name="Amaro Gonzalez C."/>
        </authorList>
    </citation>
    <scope>NUCLEOTIDE SEQUENCE</scope>
</reference>
<dbReference type="AlphaFoldDB" id="A0A0E9V1D3"/>
<proteinExistence type="predicted"/>
<name>A0A0E9V1D3_ANGAN</name>
<dbReference type="EMBL" id="GBXM01037342">
    <property type="protein sequence ID" value="JAH71235.1"/>
    <property type="molecule type" value="Transcribed_RNA"/>
</dbReference>